<evidence type="ECO:0000313" key="2">
    <source>
        <dbReference type="Proteomes" id="UP000712281"/>
    </source>
</evidence>
<accession>A0A8S9HI13</accession>
<organism evidence="1 2">
    <name type="scientific">Brassica cretica</name>
    <name type="common">Mustard</name>
    <dbReference type="NCBI Taxonomy" id="69181"/>
    <lineage>
        <taxon>Eukaryota</taxon>
        <taxon>Viridiplantae</taxon>
        <taxon>Streptophyta</taxon>
        <taxon>Embryophyta</taxon>
        <taxon>Tracheophyta</taxon>
        <taxon>Spermatophyta</taxon>
        <taxon>Magnoliopsida</taxon>
        <taxon>eudicotyledons</taxon>
        <taxon>Gunneridae</taxon>
        <taxon>Pentapetalae</taxon>
        <taxon>rosids</taxon>
        <taxon>malvids</taxon>
        <taxon>Brassicales</taxon>
        <taxon>Brassicaceae</taxon>
        <taxon>Brassiceae</taxon>
        <taxon>Brassica</taxon>
    </lineage>
</organism>
<sequence length="399" mass="44184">MSRLSITRSKISALACRSVESVDRYTFQTVDRYNYQVVDRQSFQRALPSRFELCSSFISSTASSCEADLPFFSKMYITSATGCQLTTNRWHWKDTLTLYLVSKYGLNLMVGKSPYIARHLDLKKNLWVPDMISGSKGEAPGSPTASGRTSGFLYDLRIPNVISGSRKTYGFLDDFRAFTQPPGNKSNLQTPRVHILECLKPPGLEPVLQAKNLLSKETPRKPAETKPASPPRQDRVIHVISGGSEISSISHAAAKKSTRNAKLGLETSKSKRLLLGSDKISFTAKEPEKDMGLDESALTKKTTPLVGFSREVKKTAGEVVFPVYAEGINMSTKFLLVDCQSSHNMILGRPCIHDMGAVPSTFHQMVKFPTPWGIKAVKGDQENSRSCYQTTLKGKTKVL</sequence>
<dbReference type="PANTHER" id="PTHR33240">
    <property type="entry name" value="OS08G0508500 PROTEIN"/>
    <property type="match status" value="1"/>
</dbReference>
<reference evidence="1" key="1">
    <citation type="submission" date="2019-12" db="EMBL/GenBank/DDBJ databases">
        <title>Genome sequencing and annotation of Brassica cretica.</title>
        <authorList>
            <person name="Studholme D.J."/>
            <person name="Sarris P.F."/>
        </authorList>
    </citation>
    <scope>NUCLEOTIDE SEQUENCE</scope>
    <source>
        <strain evidence="1">PFS-001/15</strain>
        <tissue evidence="1">Leaf</tissue>
    </source>
</reference>
<evidence type="ECO:0000313" key="1">
    <source>
        <dbReference type="EMBL" id="KAF2558045.1"/>
    </source>
</evidence>
<dbReference type="Proteomes" id="UP000712281">
    <property type="component" value="Unassembled WGS sequence"/>
</dbReference>
<dbReference type="AlphaFoldDB" id="A0A8S9HI13"/>
<proteinExistence type="predicted"/>
<dbReference type="EMBL" id="QGKW02001940">
    <property type="protein sequence ID" value="KAF2558045.1"/>
    <property type="molecule type" value="Genomic_DNA"/>
</dbReference>
<dbReference type="PANTHER" id="PTHR33240:SF8">
    <property type="entry name" value="OS03G0439900 PROTEIN"/>
    <property type="match status" value="1"/>
</dbReference>
<gene>
    <name evidence="1" type="ORF">F2Q68_00016830</name>
</gene>
<protein>
    <submittedName>
        <fullName evidence="1">Uncharacterized protein</fullName>
    </submittedName>
</protein>
<comment type="caution">
    <text evidence="1">The sequence shown here is derived from an EMBL/GenBank/DDBJ whole genome shotgun (WGS) entry which is preliminary data.</text>
</comment>
<name>A0A8S9HI13_BRACR</name>